<dbReference type="AlphaFoldDB" id="A0A4C1YLJ4"/>
<feature type="signal peptide" evidence="1">
    <location>
        <begin position="1"/>
        <end position="23"/>
    </location>
</feature>
<sequence length="110" mass="12240">MIAINAIILDCIILAITPQTVELGAVPRHDSPHYDSRPYKISSPISSSIETKGNILSDCNRRLGRRRRGGGAHAPVRHYRQLPSALPPHTMSAIRRLVIQDVLIVRGRLF</sequence>
<proteinExistence type="predicted"/>
<organism evidence="2 3">
    <name type="scientific">Eumeta variegata</name>
    <name type="common">Bagworm moth</name>
    <name type="synonym">Eumeta japonica</name>
    <dbReference type="NCBI Taxonomy" id="151549"/>
    <lineage>
        <taxon>Eukaryota</taxon>
        <taxon>Metazoa</taxon>
        <taxon>Ecdysozoa</taxon>
        <taxon>Arthropoda</taxon>
        <taxon>Hexapoda</taxon>
        <taxon>Insecta</taxon>
        <taxon>Pterygota</taxon>
        <taxon>Neoptera</taxon>
        <taxon>Endopterygota</taxon>
        <taxon>Lepidoptera</taxon>
        <taxon>Glossata</taxon>
        <taxon>Ditrysia</taxon>
        <taxon>Tineoidea</taxon>
        <taxon>Psychidae</taxon>
        <taxon>Oiketicinae</taxon>
        <taxon>Eumeta</taxon>
    </lineage>
</organism>
<accession>A0A4C1YLJ4</accession>
<evidence type="ECO:0000313" key="3">
    <source>
        <dbReference type="Proteomes" id="UP000299102"/>
    </source>
</evidence>
<feature type="chain" id="PRO_5020037413" description="Secreted protein" evidence="1">
    <location>
        <begin position="24"/>
        <end position="110"/>
    </location>
</feature>
<dbReference type="EMBL" id="BGZK01001240">
    <property type="protein sequence ID" value="GBP75215.1"/>
    <property type="molecule type" value="Genomic_DNA"/>
</dbReference>
<keyword evidence="1" id="KW-0732">Signal</keyword>
<evidence type="ECO:0008006" key="4">
    <source>
        <dbReference type="Google" id="ProtNLM"/>
    </source>
</evidence>
<comment type="caution">
    <text evidence="2">The sequence shown here is derived from an EMBL/GenBank/DDBJ whole genome shotgun (WGS) entry which is preliminary data.</text>
</comment>
<keyword evidence="3" id="KW-1185">Reference proteome</keyword>
<evidence type="ECO:0000256" key="1">
    <source>
        <dbReference type="SAM" id="SignalP"/>
    </source>
</evidence>
<gene>
    <name evidence="2" type="ORF">EVAR_82885_1</name>
</gene>
<evidence type="ECO:0000313" key="2">
    <source>
        <dbReference type="EMBL" id="GBP75215.1"/>
    </source>
</evidence>
<dbReference type="Proteomes" id="UP000299102">
    <property type="component" value="Unassembled WGS sequence"/>
</dbReference>
<protein>
    <recommendedName>
        <fullName evidence="4">Secreted protein</fullName>
    </recommendedName>
</protein>
<name>A0A4C1YLJ4_EUMVA</name>
<reference evidence="2 3" key="1">
    <citation type="journal article" date="2019" name="Commun. Biol.">
        <title>The bagworm genome reveals a unique fibroin gene that provides high tensile strength.</title>
        <authorList>
            <person name="Kono N."/>
            <person name="Nakamura H."/>
            <person name="Ohtoshi R."/>
            <person name="Tomita M."/>
            <person name="Numata K."/>
            <person name="Arakawa K."/>
        </authorList>
    </citation>
    <scope>NUCLEOTIDE SEQUENCE [LARGE SCALE GENOMIC DNA]</scope>
</reference>